<sequence length="219" mass="22484">MTHPQPRWNRGGGGKSSSSRPASRAPPGVKFHRSACQSASPAVPPAPDMQADMRPGGPGSCSPPLPHLDPGPGLNVTRPAPGGKQPTSGGSCLQDRQAGPVRPAPESSGPGRSRRVNSMRLPRLPAAPDQRGVPFLQRRRPPCASAGTPRPGVNAATKSTPGSPSSSRCSCRESARSSGGARAPGRYNLWLIGGTSSWDTPGGPANRRTGPEKVVYSGG</sequence>
<reference evidence="2" key="1">
    <citation type="journal article" date="2022" name="bioRxiv">
        <title>Sequencing and chromosome-scale assembly of the giantPleurodeles waltlgenome.</title>
        <authorList>
            <person name="Brown T."/>
            <person name="Elewa A."/>
            <person name="Iarovenko S."/>
            <person name="Subramanian E."/>
            <person name="Araus A.J."/>
            <person name="Petzold A."/>
            <person name="Susuki M."/>
            <person name="Suzuki K.-i.T."/>
            <person name="Hayashi T."/>
            <person name="Toyoda A."/>
            <person name="Oliveira C."/>
            <person name="Osipova E."/>
            <person name="Leigh N.D."/>
            <person name="Simon A."/>
            <person name="Yun M.H."/>
        </authorList>
    </citation>
    <scope>NUCLEOTIDE SEQUENCE</scope>
    <source>
        <strain evidence="2">20211129_DDA</strain>
        <tissue evidence="2">Liver</tissue>
    </source>
</reference>
<proteinExistence type="predicted"/>
<dbReference type="Proteomes" id="UP001066276">
    <property type="component" value="Chromosome 8"/>
</dbReference>
<feature type="region of interest" description="Disordered" evidence="1">
    <location>
        <begin position="1"/>
        <end position="219"/>
    </location>
</feature>
<keyword evidence="3" id="KW-1185">Reference proteome</keyword>
<dbReference type="EMBL" id="JANPWB010000012">
    <property type="protein sequence ID" value="KAJ1113047.1"/>
    <property type="molecule type" value="Genomic_DNA"/>
</dbReference>
<accession>A0AAV7ND06</accession>
<evidence type="ECO:0000256" key="1">
    <source>
        <dbReference type="SAM" id="MobiDB-lite"/>
    </source>
</evidence>
<organism evidence="2 3">
    <name type="scientific">Pleurodeles waltl</name>
    <name type="common">Iberian ribbed newt</name>
    <dbReference type="NCBI Taxonomy" id="8319"/>
    <lineage>
        <taxon>Eukaryota</taxon>
        <taxon>Metazoa</taxon>
        <taxon>Chordata</taxon>
        <taxon>Craniata</taxon>
        <taxon>Vertebrata</taxon>
        <taxon>Euteleostomi</taxon>
        <taxon>Amphibia</taxon>
        <taxon>Batrachia</taxon>
        <taxon>Caudata</taxon>
        <taxon>Salamandroidea</taxon>
        <taxon>Salamandridae</taxon>
        <taxon>Pleurodelinae</taxon>
        <taxon>Pleurodeles</taxon>
    </lineage>
</organism>
<dbReference type="AlphaFoldDB" id="A0AAV7ND06"/>
<feature type="compositionally biased region" description="Low complexity" evidence="1">
    <location>
        <begin position="16"/>
        <end position="28"/>
    </location>
</feature>
<gene>
    <name evidence="2" type="ORF">NDU88_001306</name>
</gene>
<evidence type="ECO:0000313" key="2">
    <source>
        <dbReference type="EMBL" id="KAJ1113047.1"/>
    </source>
</evidence>
<comment type="caution">
    <text evidence="2">The sequence shown here is derived from an EMBL/GenBank/DDBJ whole genome shotgun (WGS) entry which is preliminary data.</text>
</comment>
<protein>
    <submittedName>
        <fullName evidence="2">Uncharacterized protein</fullName>
    </submittedName>
</protein>
<evidence type="ECO:0000313" key="3">
    <source>
        <dbReference type="Proteomes" id="UP001066276"/>
    </source>
</evidence>
<feature type="compositionally biased region" description="Low complexity" evidence="1">
    <location>
        <begin position="176"/>
        <end position="186"/>
    </location>
</feature>
<name>A0AAV7ND06_PLEWA</name>